<dbReference type="InterPro" id="IPR045759">
    <property type="entry name" value="Ap4A_phos1/2_N"/>
</dbReference>
<dbReference type="Gene3D" id="3.30.428.70">
    <property type="match status" value="1"/>
</dbReference>
<name>A0AAN6QGJ3_9PEZI</name>
<feature type="compositionally biased region" description="Polar residues" evidence="1">
    <location>
        <begin position="163"/>
        <end position="172"/>
    </location>
</feature>
<dbReference type="PANTHER" id="PTHR38420">
    <property type="entry name" value="AP-4-A PHOSPHORYLASE II"/>
    <property type="match status" value="1"/>
</dbReference>
<gene>
    <name evidence="4" type="ORF">N656DRAFT_716286</name>
</gene>
<evidence type="ECO:0000313" key="5">
    <source>
        <dbReference type="Proteomes" id="UP001302812"/>
    </source>
</evidence>
<dbReference type="Pfam" id="PF19327">
    <property type="entry name" value="Ap4A_phos_N"/>
    <property type="match status" value="2"/>
</dbReference>
<reference evidence="4" key="1">
    <citation type="journal article" date="2023" name="Mol. Phylogenet. Evol.">
        <title>Genome-scale phylogeny and comparative genomics of the fungal order Sordariales.</title>
        <authorList>
            <person name="Hensen N."/>
            <person name="Bonometti L."/>
            <person name="Westerberg I."/>
            <person name="Brannstrom I.O."/>
            <person name="Guillou S."/>
            <person name="Cros-Aarteil S."/>
            <person name="Calhoun S."/>
            <person name="Haridas S."/>
            <person name="Kuo A."/>
            <person name="Mondo S."/>
            <person name="Pangilinan J."/>
            <person name="Riley R."/>
            <person name="LaButti K."/>
            <person name="Andreopoulos B."/>
            <person name="Lipzen A."/>
            <person name="Chen C."/>
            <person name="Yan M."/>
            <person name="Daum C."/>
            <person name="Ng V."/>
            <person name="Clum A."/>
            <person name="Steindorff A."/>
            <person name="Ohm R.A."/>
            <person name="Martin F."/>
            <person name="Silar P."/>
            <person name="Natvig D.O."/>
            <person name="Lalanne C."/>
            <person name="Gautier V."/>
            <person name="Ament-Velasquez S.L."/>
            <person name="Kruys A."/>
            <person name="Hutchinson M.I."/>
            <person name="Powell A.J."/>
            <person name="Barry K."/>
            <person name="Miller A.N."/>
            <person name="Grigoriev I.V."/>
            <person name="Debuchy R."/>
            <person name="Gladieux P."/>
            <person name="Hiltunen Thoren M."/>
            <person name="Johannesson H."/>
        </authorList>
    </citation>
    <scope>NUCLEOTIDE SEQUENCE</scope>
    <source>
        <strain evidence="4">CBS 508.74</strain>
    </source>
</reference>
<keyword evidence="5" id="KW-1185">Reference proteome</keyword>
<dbReference type="GO" id="GO:0009117">
    <property type="term" value="P:nucleotide metabolic process"/>
    <property type="evidence" value="ECO:0007669"/>
    <property type="project" value="InterPro"/>
</dbReference>
<dbReference type="InterPro" id="IPR019200">
    <property type="entry name" value="ATP_adenylylTrfase_C"/>
</dbReference>
<protein>
    <submittedName>
        <fullName evidence="4">Uncharacterized protein</fullName>
    </submittedName>
</protein>
<evidence type="ECO:0000259" key="2">
    <source>
        <dbReference type="Pfam" id="PF09830"/>
    </source>
</evidence>
<dbReference type="AlphaFoldDB" id="A0AAN6QGJ3"/>
<evidence type="ECO:0000256" key="1">
    <source>
        <dbReference type="SAM" id="MobiDB-lite"/>
    </source>
</evidence>
<dbReference type="InterPro" id="IPR043171">
    <property type="entry name" value="Ap4A_phos1/2-like"/>
</dbReference>
<dbReference type="GO" id="GO:0005524">
    <property type="term" value="F:ATP binding"/>
    <property type="evidence" value="ECO:0007669"/>
    <property type="project" value="InterPro"/>
</dbReference>
<dbReference type="RefSeq" id="XP_064666791.1">
    <property type="nucleotide sequence ID" value="XM_064812115.1"/>
</dbReference>
<organism evidence="4 5">
    <name type="scientific">Canariomyces notabilis</name>
    <dbReference type="NCBI Taxonomy" id="2074819"/>
    <lineage>
        <taxon>Eukaryota</taxon>
        <taxon>Fungi</taxon>
        <taxon>Dikarya</taxon>
        <taxon>Ascomycota</taxon>
        <taxon>Pezizomycotina</taxon>
        <taxon>Sordariomycetes</taxon>
        <taxon>Sordariomycetidae</taxon>
        <taxon>Sordariales</taxon>
        <taxon>Chaetomiaceae</taxon>
        <taxon>Canariomyces</taxon>
    </lineage>
</organism>
<feature type="domain" description="ATP adenylyltransferase C-terminal" evidence="2">
    <location>
        <begin position="245"/>
        <end position="406"/>
    </location>
</feature>
<reference evidence="4" key="2">
    <citation type="submission" date="2023-05" db="EMBL/GenBank/DDBJ databases">
        <authorList>
            <consortium name="Lawrence Berkeley National Laboratory"/>
            <person name="Steindorff A."/>
            <person name="Hensen N."/>
            <person name="Bonometti L."/>
            <person name="Westerberg I."/>
            <person name="Brannstrom I.O."/>
            <person name="Guillou S."/>
            <person name="Cros-Aarteil S."/>
            <person name="Calhoun S."/>
            <person name="Haridas S."/>
            <person name="Kuo A."/>
            <person name="Mondo S."/>
            <person name="Pangilinan J."/>
            <person name="Riley R."/>
            <person name="Labutti K."/>
            <person name="Andreopoulos B."/>
            <person name="Lipzen A."/>
            <person name="Chen C."/>
            <person name="Yanf M."/>
            <person name="Daum C."/>
            <person name="Ng V."/>
            <person name="Clum A."/>
            <person name="Ohm R."/>
            <person name="Martin F."/>
            <person name="Silar P."/>
            <person name="Natvig D."/>
            <person name="Lalanne C."/>
            <person name="Gautier V."/>
            <person name="Ament-Velasquez S.L."/>
            <person name="Kruys A."/>
            <person name="Hutchinson M.I."/>
            <person name="Powell A.J."/>
            <person name="Barry K."/>
            <person name="Miller A.N."/>
            <person name="Grigoriev I.V."/>
            <person name="Debuchy R."/>
            <person name="Gladieux P."/>
            <person name="Thoren M.H."/>
            <person name="Johannesson H."/>
        </authorList>
    </citation>
    <scope>NUCLEOTIDE SEQUENCE</scope>
    <source>
        <strain evidence="4">CBS 508.74</strain>
    </source>
</reference>
<dbReference type="InterPro" id="IPR036265">
    <property type="entry name" value="HIT-like_sf"/>
</dbReference>
<dbReference type="GeneID" id="89936240"/>
<evidence type="ECO:0000259" key="3">
    <source>
        <dbReference type="Pfam" id="PF19327"/>
    </source>
</evidence>
<proteinExistence type="predicted"/>
<dbReference type="SUPFAM" id="SSF54197">
    <property type="entry name" value="HIT-like"/>
    <property type="match status" value="1"/>
</dbReference>
<accession>A0AAN6QGJ3</accession>
<feature type="region of interest" description="Disordered" evidence="1">
    <location>
        <begin position="163"/>
        <end position="183"/>
    </location>
</feature>
<dbReference type="Pfam" id="PF09830">
    <property type="entry name" value="ATP_transf"/>
    <property type="match status" value="1"/>
</dbReference>
<dbReference type="PANTHER" id="PTHR38420:SF3">
    <property type="entry name" value="5',5'''-P-1,P-4-TETRAPHOSPHATE PHOSPHORYLASE 2"/>
    <property type="match status" value="1"/>
</dbReference>
<evidence type="ECO:0000313" key="4">
    <source>
        <dbReference type="EMBL" id="KAK4109221.1"/>
    </source>
</evidence>
<dbReference type="GO" id="GO:0003877">
    <property type="term" value="F:ATP:ADP adenylyltransferase activity"/>
    <property type="evidence" value="ECO:0007669"/>
    <property type="project" value="InterPro"/>
</dbReference>
<feature type="domain" description="Ap4A phosphorylase 1/2 N-terminal" evidence="3">
    <location>
        <begin position="14"/>
        <end position="158"/>
    </location>
</feature>
<feature type="region of interest" description="Disordered" evidence="1">
    <location>
        <begin position="63"/>
        <end position="97"/>
    </location>
</feature>
<sequence>MTQSLGNMAPFKVPSNLPELVKTAFHRARASGDVTFYPTQVTILNVHSVPFQLRFSPALANKPKAPLPPSPTIAPANPEQNQQPADKRKPYFDPFDNPPAPMLIPTGKLFPDSHILVLNKFAVVPEHFILATRAFKEQTHLLEEADLRIAYACIEAYHAYHQQQHRSSNPVADSTPDTEEEEEDGGLFVYFNSGPHSGASQPHRHLQLLPVAHMKQGLEPEHKGGKKWGVLADELARDAELREARLPFQTFAEPIHPGTDLRAVYLRLYREACEAVLGAFSPVKEVDAMLGVDTLLDGSLKDGGKDGEETTGVEAKISYNLAMTRHVMVIMPRVAEGETVFCPSSSSAGGIDGYWGVGGTRKPIGKLTLNGTVLAGTALVKSQAEWDALRAEPEQLLEILGRIGVPTVQASSPLPREGVPL</sequence>
<feature type="domain" description="Ap4A phosphorylase 1/2 N-terminal" evidence="3">
    <location>
        <begin position="188"/>
        <end position="216"/>
    </location>
</feature>
<comment type="caution">
    <text evidence="4">The sequence shown here is derived from an EMBL/GenBank/DDBJ whole genome shotgun (WGS) entry which is preliminary data.</text>
</comment>
<dbReference type="Proteomes" id="UP001302812">
    <property type="component" value="Unassembled WGS sequence"/>
</dbReference>
<dbReference type="EMBL" id="MU853357">
    <property type="protein sequence ID" value="KAK4109221.1"/>
    <property type="molecule type" value="Genomic_DNA"/>
</dbReference>
<dbReference type="InterPro" id="IPR009163">
    <property type="entry name" value="Ap4A_phos1/2"/>
</dbReference>